<protein>
    <submittedName>
        <fullName evidence="1">Reversal of tor2 lethality</fullName>
    </submittedName>
</protein>
<evidence type="ECO:0000313" key="1">
    <source>
        <dbReference type="EMBL" id="KAI2387276.1"/>
    </source>
</evidence>
<sequence>MMLFLAGLVCSSYVTAAYAALDPRLVGTWSTKSKQVITGPGFYDPIRDRFIEPANTGISYSFTADGYFEEAHYRALSNPSAPACVAGFMLFQHGTYSVEADGSLILTPIAVDGRQLISNPCKGKNSEYFRFNQTETFKRFEPQTDRFHNVRRLNLYKHDGSPMNPMFLVHEPPQMLPTQTLNPVVTATPTGRRAKRSFFYGNDHPLTHDKRSFSEPTGLRKPENWLWAGIIMTASGGAAFLYSAGFWLR</sequence>
<proteinExistence type="predicted"/>
<reference evidence="1" key="1">
    <citation type="journal article" date="2022" name="bioRxiv">
        <title>Population genetic analysis of Ophidiomyces ophidiicola, the causative agent of snake fungal disease, indicates recent introductions to the USA.</title>
        <authorList>
            <person name="Ladner J.T."/>
            <person name="Palmer J.M."/>
            <person name="Ettinger C.L."/>
            <person name="Stajich J.E."/>
            <person name="Farrell T.M."/>
            <person name="Glorioso B.M."/>
            <person name="Lawson B."/>
            <person name="Price S.J."/>
            <person name="Stengle A.G."/>
            <person name="Grear D.A."/>
            <person name="Lorch J.M."/>
        </authorList>
    </citation>
    <scope>NUCLEOTIDE SEQUENCE</scope>
    <source>
        <strain evidence="1">NWHC 24266-5</strain>
    </source>
</reference>
<name>A0ACB8UX84_9EURO</name>
<dbReference type="EMBL" id="JALBCA010000040">
    <property type="protein sequence ID" value="KAI2387276.1"/>
    <property type="molecule type" value="Genomic_DNA"/>
</dbReference>
<accession>A0ACB8UX84</accession>
<organism evidence="1">
    <name type="scientific">Ophidiomyces ophidiicola</name>
    <dbReference type="NCBI Taxonomy" id="1387563"/>
    <lineage>
        <taxon>Eukaryota</taxon>
        <taxon>Fungi</taxon>
        <taxon>Dikarya</taxon>
        <taxon>Ascomycota</taxon>
        <taxon>Pezizomycotina</taxon>
        <taxon>Eurotiomycetes</taxon>
        <taxon>Eurotiomycetidae</taxon>
        <taxon>Onygenales</taxon>
        <taxon>Onygenaceae</taxon>
        <taxon>Ophidiomyces</taxon>
    </lineage>
</organism>
<comment type="caution">
    <text evidence="1">The sequence shown here is derived from an EMBL/GenBank/DDBJ whole genome shotgun (WGS) entry which is preliminary data.</text>
</comment>
<gene>
    <name evidence="1" type="primary">ROT1</name>
    <name evidence="1" type="ORF">LOY88_003145</name>
</gene>